<feature type="region of interest" description="Disordered" evidence="1">
    <location>
        <begin position="91"/>
        <end position="125"/>
    </location>
</feature>
<name>A0AA40F8W2_9PEZI</name>
<evidence type="ECO:0000256" key="1">
    <source>
        <dbReference type="SAM" id="MobiDB-lite"/>
    </source>
</evidence>
<feature type="compositionally biased region" description="Basic and acidic residues" evidence="1">
    <location>
        <begin position="273"/>
        <end position="288"/>
    </location>
</feature>
<reference evidence="2" key="1">
    <citation type="submission" date="2023-06" db="EMBL/GenBank/DDBJ databases">
        <title>Genome-scale phylogeny and comparative genomics of the fungal order Sordariales.</title>
        <authorList>
            <consortium name="Lawrence Berkeley National Laboratory"/>
            <person name="Hensen N."/>
            <person name="Bonometti L."/>
            <person name="Westerberg I."/>
            <person name="Brannstrom I.O."/>
            <person name="Guillou S."/>
            <person name="Cros-Aarteil S."/>
            <person name="Calhoun S."/>
            <person name="Haridas S."/>
            <person name="Kuo A."/>
            <person name="Mondo S."/>
            <person name="Pangilinan J."/>
            <person name="Riley R."/>
            <person name="LaButti K."/>
            <person name="Andreopoulos B."/>
            <person name="Lipzen A."/>
            <person name="Chen C."/>
            <person name="Yanf M."/>
            <person name="Daum C."/>
            <person name="Ng V."/>
            <person name="Clum A."/>
            <person name="Steindorff A."/>
            <person name="Ohm R."/>
            <person name="Martin F."/>
            <person name="Silar P."/>
            <person name="Natvig D."/>
            <person name="Lalanne C."/>
            <person name="Gautier V."/>
            <person name="Ament-velasquez S.L."/>
            <person name="Kruys A."/>
            <person name="Hutchinson M.I."/>
            <person name="Powell A.J."/>
            <person name="Barry K."/>
            <person name="Miller A.N."/>
            <person name="Grigoriev I.V."/>
            <person name="Debuchy R."/>
            <person name="Gladieux P."/>
            <person name="Thoren M.H."/>
            <person name="Johannesson H."/>
        </authorList>
    </citation>
    <scope>NUCLEOTIDE SEQUENCE</scope>
    <source>
        <strain evidence="2">SMH3187-1</strain>
    </source>
</reference>
<dbReference type="EMBL" id="JAUKUD010000001">
    <property type="protein sequence ID" value="KAK0753187.1"/>
    <property type="molecule type" value="Genomic_DNA"/>
</dbReference>
<accession>A0AA40F8W2</accession>
<keyword evidence="3" id="KW-1185">Reference proteome</keyword>
<dbReference type="Proteomes" id="UP001172155">
    <property type="component" value="Unassembled WGS sequence"/>
</dbReference>
<evidence type="ECO:0000313" key="3">
    <source>
        <dbReference type="Proteomes" id="UP001172155"/>
    </source>
</evidence>
<proteinExistence type="predicted"/>
<organism evidence="2 3">
    <name type="scientific">Schizothecium vesticola</name>
    <dbReference type="NCBI Taxonomy" id="314040"/>
    <lineage>
        <taxon>Eukaryota</taxon>
        <taxon>Fungi</taxon>
        <taxon>Dikarya</taxon>
        <taxon>Ascomycota</taxon>
        <taxon>Pezizomycotina</taxon>
        <taxon>Sordariomycetes</taxon>
        <taxon>Sordariomycetidae</taxon>
        <taxon>Sordariales</taxon>
        <taxon>Schizotheciaceae</taxon>
        <taxon>Schizothecium</taxon>
    </lineage>
</organism>
<sequence>MNNSQHTVSQTAHSTAGGAAARAYAAIATLALDRADWETKFAAQLAAHGDLNAAADHLGLAQAHLDLAAIYNDLEAGEIGVQQAALDGVPAAADTAGGDGYGDIPEEEAAAPQDPPPRSFPDHPDHLLYESIRELYEAVEGERDELGHLHGASINTSYASPSTSSGSGSAGTSSGWGSPWTSSGSSSPSVSGGESVTSSQDSPWDMPPTSPSPPPSPFIKQESPSPSPPPSPYIKPESPSPFPWPSPPPSLRTPSPSPTIKQEPISPSPFRAIKRDSLSPEPKIEPPPDRPPSSSYWQTVLGREAPPRPIKRDLPTPDPEDDGPALKRRCLKARKRGRLLYRSKGAKIKKARSAALFKYYISYEEDEDEDDD</sequence>
<feature type="compositionally biased region" description="Low complexity" evidence="1">
    <location>
        <begin position="157"/>
        <end position="204"/>
    </location>
</feature>
<feature type="compositionally biased region" description="Pro residues" evidence="1">
    <location>
        <begin position="225"/>
        <end position="257"/>
    </location>
</feature>
<gene>
    <name evidence="2" type="ORF">B0T18DRAFT_441870</name>
</gene>
<dbReference type="AlphaFoldDB" id="A0AA40F8W2"/>
<evidence type="ECO:0000313" key="2">
    <source>
        <dbReference type="EMBL" id="KAK0753187.1"/>
    </source>
</evidence>
<feature type="compositionally biased region" description="Pro residues" evidence="1">
    <location>
        <begin position="205"/>
        <end position="217"/>
    </location>
</feature>
<protein>
    <submittedName>
        <fullName evidence="2">Uncharacterized protein</fullName>
    </submittedName>
</protein>
<feature type="region of interest" description="Disordered" evidence="1">
    <location>
        <begin position="157"/>
        <end position="331"/>
    </location>
</feature>
<comment type="caution">
    <text evidence="2">The sequence shown here is derived from an EMBL/GenBank/DDBJ whole genome shotgun (WGS) entry which is preliminary data.</text>
</comment>